<reference evidence="3 4" key="2">
    <citation type="journal article" date="2012" name="PLoS Genet.">
        <title>A Bacteriophage-Encoded J-Domain Protein Interacts with the DnaK/Hsp70 Chaperone and Stabilizes the Heat-Shock Factor ?(32) of Escherichia coli.</title>
        <authorList>
            <person name="Perrody E."/>
            <person name="Cirinesi A.M."/>
            <person name="Desplats C."/>
            <person name="Keppel F."/>
            <person name="Schwager F."/>
            <person name="Tranier S."/>
            <person name="Georgopoulos C."/>
            <person name="Genevaux P."/>
        </authorList>
    </citation>
    <scope>NUCLEOTIDE SEQUENCE [LARGE SCALE GENOMIC DNA]</scope>
    <source>
        <strain evidence="2">RB43-GVA</strain>
    </source>
</reference>
<protein>
    <submittedName>
        <fullName evidence="2">Uncharacterized protein</fullName>
    </submittedName>
</protein>
<dbReference type="EMBL" id="HE981739">
    <property type="protein sequence ID" value="CCL97599.1"/>
    <property type="molecule type" value="Genomic_DNA"/>
</dbReference>
<proteinExistence type="predicted"/>
<reference evidence="1" key="1">
    <citation type="thesis" date="2012" institute="CNRS">
        <title>Hsp70 in life cycle of bacteriophages.</title>
        <authorList>
            <person name="Perrody E.P."/>
        </authorList>
    </citation>
    <scope>NUCLEOTIDE SEQUENCE</scope>
    <source>
        <strain evidence="1">RB43-GVA</strain>
    </source>
</reference>
<organism evidence="2 3">
    <name type="scientific">Pseudotevenvirus RB43</name>
    <dbReference type="NCBI Taxonomy" id="115991"/>
    <lineage>
        <taxon>Viruses</taxon>
        <taxon>Duplodnaviria</taxon>
        <taxon>Heunggongvirae</taxon>
        <taxon>Uroviricota</taxon>
        <taxon>Caudoviricetes</taxon>
        <taxon>Pantevenvirales</taxon>
        <taxon>Straboviridae</taxon>
        <taxon>Pseudotevenvirus</taxon>
    </lineage>
</organism>
<evidence type="ECO:0000313" key="4">
    <source>
        <dbReference type="Proteomes" id="UP000211060"/>
    </source>
</evidence>
<evidence type="ECO:0000313" key="1">
    <source>
        <dbReference type="EMBL" id="CCK73982.1"/>
    </source>
</evidence>
<dbReference type="EMBL" id="HE858210">
    <property type="protein sequence ID" value="CCK73982.1"/>
    <property type="molecule type" value="Genomic_DNA"/>
</dbReference>
<dbReference type="Proteomes" id="UP000001467">
    <property type="component" value="Segment"/>
</dbReference>
<evidence type="ECO:0000313" key="3">
    <source>
        <dbReference type="Proteomes" id="UP000001467"/>
    </source>
</evidence>
<evidence type="ECO:0000313" key="2">
    <source>
        <dbReference type="EMBL" id="CCL97599.1"/>
    </source>
</evidence>
<sequence>MKTAIIRTTEDVDSTTTLTIGDRVLIGHSRTPEKTKFILQSIAKENESTVYVFVTETVANRSTLIMKVGAGEPSLLIGGSVNSVTVTDMSIGSKDCAPNGENELCYTAKKRQNVERPVMVGDSFKSSRREYIVEYIAKDGSLLCRMYSVSSKEFIGMMIIDGTDARVLESLHVTLRFINK</sequence>
<dbReference type="Proteomes" id="UP000211060">
    <property type="component" value="Segment"/>
</dbReference>
<name>K0NMT6_9CAUD</name>
<accession>K0NMT6</accession>